<keyword evidence="4 8" id="KW-0812">Transmembrane</keyword>
<keyword evidence="3 10" id="KW-0808">Transferase</keyword>
<dbReference type="Pfam" id="PF02397">
    <property type="entry name" value="Bac_transf"/>
    <property type="match status" value="1"/>
</dbReference>
<feature type="transmembrane region" description="Helical" evidence="8">
    <location>
        <begin position="142"/>
        <end position="162"/>
    </location>
</feature>
<dbReference type="InterPro" id="IPR003362">
    <property type="entry name" value="Bact_transf"/>
</dbReference>
<dbReference type="GO" id="GO:0000271">
    <property type="term" value="P:polysaccharide biosynthetic process"/>
    <property type="evidence" value="ECO:0007669"/>
    <property type="project" value="UniProtKB-KW"/>
</dbReference>
<evidence type="ECO:0000256" key="7">
    <source>
        <dbReference type="ARBA" id="ARBA00023169"/>
    </source>
</evidence>
<feature type="domain" description="Bacterial sugar transferase" evidence="9">
    <location>
        <begin position="307"/>
        <end position="495"/>
    </location>
</feature>
<dbReference type="PANTHER" id="PTHR30576:SF0">
    <property type="entry name" value="UNDECAPRENYL-PHOSPHATE N-ACETYLGALACTOSAMINYL 1-PHOSPHATE TRANSFERASE-RELATED"/>
    <property type="match status" value="1"/>
</dbReference>
<sequence length="501" mass="56159">MPEKSNSSPHIILENADPRWERVIAWAKSLFFDRLGSASRPKLLLAVTIADLVSIVVAWPLANALLGNPFEPSWRSFALTTLVAVLAVYVLRRQWSYSIPALRGFTSQALKVLTSLGAVALGISGFAFLFDHDEVAPREIAAWMELSAVFLCVVRSLAAWTIDRLTRAGSLVRRTVIVGGGQEAEDLIRELSSDPTNHMRILGVFDDRQDARAAGSYGGIARLGTFETLTDFCRDAGVDLLIVTVPTRAEERLMEILYKLFTLQVDVRISALNSKLRLNSRAYSFIGRVPMLAVMDKPLSDWDRVLKNVEDRVLAALLLLLVSPIMALVALAVRLDSKGPIFFRQKRYGFNSEVIEVLKFRSMYVEMQDDTASKQVTRGDPRVTPVGRFIRRTSLDELPQLINVLKGEMSLVGPRPHATGAKAERDLYENVVQGYFARHRMKPGVTGWAQINGWRGETDTHEKLVRRVEHDLYYIDNWSVLFDLYIIALTPLSLLTGKNAY</sequence>
<evidence type="ECO:0000259" key="9">
    <source>
        <dbReference type="Pfam" id="PF02397"/>
    </source>
</evidence>
<dbReference type="STRING" id="51670.SAMN04488557_3760"/>
<reference evidence="11" key="1">
    <citation type="submission" date="2016-10" db="EMBL/GenBank/DDBJ databases">
        <authorList>
            <person name="Varghese N."/>
            <person name="Submissions S."/>
        </authorList>
    </citation>
    <scope>NUCLEOTIDE SEQUENCE [LARGE SCALE GENOMIC DNA]</scope>
    <source>
        <strain evidence="11">DSM 1565</strain>
    </source>
</reference>
<organism evidence="10 11">
    <name type="scientific">Hyphomicrobium facile</name>
    <dbReference type="NCBI Taxonomy" id="51670"/>
    <lineage>
        <taxon>Bacteria</taxon>
        <taxon>Pseudomonadati</taxon>
        <taxon>Pseudomonadota</taxon>
        <taxon>Alphaproteobacteria</taxon>
        <taxon>Hyphomicrobiales</taxon>
        <taxon>Hyphomicrobiaceae</taxon>
        <taxon>Hyphomicrobium</taxon>
    </lineage>
</organism>
<protein>
    <submittedName>
        <fullName evidence="10">Undecaprenyl-phosphate glucose phosphotransferase</fullName>
    </submittedName>
</protein>
<dbReference type="GO" id="GO:0016780">
    <property type="term" value="F:phosphotransferase activity, for other substituted phosphate groups"/>
    <property type="evidence" value="ECO:0007669"/>
    <property type="project" value="TreeGrafter"/>
</dbReference>
<dbReference type="Pfam" id="PF13727">
    <property type="entry name" value="CoA_binding_3"/>
    <property type="match status" value="1"/>
</dbReference>
<dbReference type="InterPro" id="IPR017475">
    <property type="entry name" value="EPS_sugar_tfrase"/>
</dbReference>
<dbReference type="EMBL" id="FPCH01000004">
    <property type="protein sequence ID" value="SFV38621.1"/>
    <property type="molecule type" value="Genomic_DNA"/>
</dbReference>
<evidence type="ECO:0000256" key="5">
    <source>
        <dbReference type="ARBA" id="ARBA00022989"/>
    </source>
</evidence>
<feature type="transmembrane region" description="Helical" evidence="8">
    <location>
        <begin position="43"/>
        <end position="62"/>
    </location>
</feature>
<comment type="similarity">
    <text evidence="2">Belongs to the bacterial sugar transferase family.</text>
</comment>
<dbReference type="AlphaFoldDB" id="A0A1I7NVC6"/>
<name>A0A1I7NVC6_9HYPH</name>
<evidence type="ECO:0000256" key="1">
    <source>
        <dbReference type="ARBA" id="ARBA00004141"/>
    </source>
</evidence>
<keyword evidence="7" id="KW-0270">Exopolysaccharide synthesis</keyword>
<dbReference type="InterPro" id="IPR036291">
    <property type="entry name" value="NAD(P)-bd_dom_sf"/>
</dbReference>
<dbReference type="RefSeq" id="WP_092869288.1">
    <property type="nucleotide sequence ID" value="NZ_FPCH01000004.1"/>
</dbReference>
<keyword evidence="6 8" id="KW-0472">Membrane</keyword>
<dbReference type="OrthoDB" id="9808602at2"/>
<gene>
    <name evidence="10" type="ORF">SAMN04488557_3760</name>
</gene>
<feature type="transmembrane region" description="Helical" evidence="8">
    <location>
        <begin position="74"/>
        <end position="91"/>
    </location>
</feature>
<evidence type="ECO:0000313" key="10">
    <source>
        <dbReference type="EMBL" id="SFV38621.1"/>
    </source>
</evidence>
<dbReference type="NCBIfam" id="TIGR03025">
    <property type="entry name" value="EPS_sugtrans"/>
    <property type="match status" value="1"/>
</dbReference>
<keyword evidence="11" id="KW-1185">Reference proteome</keyword>
<evidence type="ECO:0000256" key="3">
    <source>
        <dbReference type="ARBA" id="ARBA00022679"/>
    </source>
</evidence>
<feature type="transmembrane region" description="Helical" evidence="8">
    <location>
        <begin position="112"/>
        <end position="130"/>
    </location>
</feature>
<dbReference type="SUPFAM" id="SSF51735">
    <property type="entry name" value="NAD(P)-binding Rossmann-fold domains"/>
    <property type="match status" value="1"/>
</dbReference>
<feature type="transmembrane region" description="Helical" evidence="8">
    <location>
        <begin position="313"/>
        <end position="333"/>
    </location>
</feature>
<dbReference type="InterPro" id="IPR017473">
    <property type="entry name" value="Undecaprenyl-P_gluc_Ptfrase"/>
</dbReference>
<dbReference type="PANTHER" id="PTHR30576">
    <property type="entry name" value="COLANIC BIOSYNTHESIS UDP-GLUCOSE LIPID CARRIER TRANSFERASE"/>
    <property type="match status" value="1"/>
</dbReference>
<dbReference type="Gene3D" id="3.40.50.720">
    <property type="entry name" value="NAD(P)-binding Rossmann-like Domain"/>
    <property type="match status" value="1"/>
</dbReference>
<proteinExistence type="inferred from homology"/>
<dbReference type="Proteomes" id="UP000199423">
    <property type="component" value="Unassembled WGS sequence"/>
</dbReference>
<keyword evidence="5 8" id="KW-1133">Transmembrane helix</keyword>
<comment type="subcellular location">
    <subcellularLocation>
        <location evidence="1">Membrane</location>
        <topology evidence="1">Multi-pass membrane protein</topology>
    </subcellularLocation>
</comment>
<evidence type="ECO:0000256" key="4">
    <source>
        <dbReference type="ARBA" id="ARBA00022692"/>
    </source>
</evidence>
<evidence type="ECO:0000256" key="2">
    <source>
        <dbReference type="ARBA" id="ARBA00006464"/>
    </source>
</evidence>
<evidence type="ECO:0000313" key="11">
    <source>
        <dbReference type="Proteomes" id="UP000199423"/>
    </source>
</evidence>
<evidence type="ECO:0000256" key="6">
    <source>
        <dbReference type="ARBA" id="ARBA00023136"/>
    </source>
</evidence>
<dbReference type="GO" id="GO:0016020">
    <property type="term" value="C:membrane"/>
    <property type="evidence" value="ECO:0007669"/>
    <property type="project" value="UniProtKB-SubCell"/>
</dbReference>
<dbReference type="NCBIfam" id="TIGR03023">
    <property type="entry name" value="WcaJ_sugtrans"/>
    <property type="match status" value="1"/>
</dbReference>
<evidence type="ECO:0000256" key="8">
    <source>
        <dbReference type="SAM" id="Phobius"/>
    </source>
</evidence>
<accession>A0A1I7NVC6</accession>